<dbReference type="InterPro" id="IPR036188">
    <property type="entry name" value="FAD/NAD-bd_sf"/>
</dbReference>
<gene>
    <name evidence="7" type="ORF">ARAM_006151</name>
</gene>
<feature type="domain" description="FAD-binding" evidence="6">
    <location>
        <begin position="7"/>
        <end position="74"/>
    </location>
</feature>
<comment type="caution">
    <text evidence="7">The sequence shown here is derived from an EMBL/GenBank/DDBJ whole genome shotgun (WGS) entry which is preliminary data.</text>
</comment>
<accession>A0A0F8U1Q2</accession>
<dbReference type="PANTHER" id="PTHR47356">
    <property type="entry name" value="FAD-DEPENDENT MONOOXYGENASE ASQG-RELATED"/>
    <property type="match status" value="1"/>
</dbReference>
<sequence>TMEASRFKVIIVGGSVAGLTLAHCLHRANIDYIILEKGNQIAPEAGASIGIMPNGARILEQLGLFTKIEIHVEPLSQAHITYPDGFSFSNPYPKILHQRFGFPLAFLTRKRFLEVVYECLPDKKKVLTEKKVIEMRRLKSGICAVTHDGSVYEGSLIVGADGVHSQVRSEIWRMADEDQYKRISAREKGGMIVEYACVFGISSQINNLNAGEQINAFLDGAAVMTIHGKNGRVFWFIFKKLDRKYTYPAVPRFSADDAAEICDKLRDVHLYKGLYVRDIWRNREIATMAALEEGLFKTWFYDRAVLMGDSVHKRTASQMTPNFGQGANCAIEDAAALASLLHNLIYVNQTHELSDQQIVQALQEYQNARYTRMQHLYKDSWTVCRLHARDGLFNRLLGRYYAPYAANLPADMASRAYADGETIQFLSLPGRTGPGWTKYSRRRKYHTFPYVLVALLLALIAQALLS</sequence>
<feature type="domain" description="FAD-binding" evidence="6">
    <location>
        <begin position="292"/>
        <end position="345"/>
    </location>
</feature>
<evidence type="ECO:0000259" key="6">
    <source>
        <dbReference type="Pfam" id="PF01494"/>
    </source>
</evidence>
<dbReference type="PRINTS" id="PR00420">
    <property type="entry name" value="RNGMNOXGNASE"/>
</dbReference>
<feature type="non-terminal residue" evidence="7">
    <location>
        <position position="1"/>
    </location>
</feature>
<dbReference type="EMBL" id="JZBS01003797">
    <property type="protein sequence ID" value="KKK13518.1"/>
    <property type="molecule type" value="Genomic_DNA"/>
</dbReference>
<keyword evidence="5" id="KW-0472">Membrane</keyword>
<reference evidence="7 8" key="1">
    <citation type="submission" date="2015-02" db="EMBL/GenBank/DDBJ databases">
        <title>Draft Genome Sequences of Two Closely-Related Aflatoxigenic Aspergillus Species Obtained from the Cote d'Ivoire.</title>
        <authorList>
            <person name="Moore G.G."/>
            <person name="Beltz S.B."/>
            <person name="Mack B.M."/>
        </authorList>
    </citation>
    <scope>NUCLEOTIDE SEQUENCE [LARGE SCALE GENOMIC DNA]</scope>
    <source>
        <strain evidence="7 8">SRRC1468</strain>
    </source>
</reference>
<name>A0A0F8U1Q2_9EURO</name>
<dbReference type="Proteomes" id="UP000034291">
    <property type="component" value="Unassembled WGS sequence"/>
</dbReference>
<dbReference type="InterPro" id="IPR002938">
    <property type="entry name" value="FAD-bd"/>
</dbReference>
<proteinExistence type="inferred from homology"/>
<dbReference type="STRING" id="308745.A0A0F8U1Q2"/>
<evidence type="ECO:0000256" key="4">
    <source>
        <dbReference type="ARBA" id="ARBA00023002"/>
    </source>
</evidence>
<dbReference type="AlphaFoldDB" id="A0A0F8U1Q2"/>
<dbReference type="Gene3D" id="3.50.50.60">
    <property type="entry name" value="FAD/NAD(P)-binding domain"/>
    <property type="match status" value="1"/>
</dbReference>
<dbReference type="InterPro" id="IPR050562">
    <property type="entry name" value="FAD_mOase_fung"/>
</dbReference>
<dbReference type="GO" id="GO:0071949">
    <property type="term" value="F:FAD binding"/>
    <property type="evidence" value="ECO:0007669"/>
    <property type="project" value="InterPro"/>
</dbReference>
<dbReference type="PANTHER" id="PTHR47356:SF2">
    <property type="entry name" value="FAD-BINDING DOMAIN-CONTAINING PROTEIN-RELATED"/>
    <property type="match status" value="1"/>
</dbReference>
<evidence type="ECO:0000313" key="7">
    <source>
        <dbReference type="EMBL" id="KKK13518.1"/>
    </source>
</evidence>
<evidence type="ECO:0000256" key="3">
    <source>
        <dbReference type="ARBA" id="ARBA00022827"/>
    </source>
</evidence>
<keyword evidence="5" id="KW-1133">Transmembrane helix</keyword>
<comment type="similarity">
    <text evidence="1">Belongs to the paxM FAD-dependent monooxygenase family.</text>
</comment>
<keyword evidence="2" id="KW-0285">Flavoprotein</keyword>
<dbReference type="Pfam" id="PF01494">
    <property type="entry name" value="FAD_binding_3"/>
    <property type="match status" value="2"/>
</dbReference>
<organism evidence="7 8">
    <name type="scientific">Aspergillus rambellii</name>
    <dbReference type="NCBI Taxonomy" id="308745"/>
    <lineage>
        <taxon>Eukaryota</taxon>
        <taxon>Fungi</taxon>
        <taxon>Dikarya</taxon>
        <taxon>Ascomycota</taxon>
        <taxon>Pezizomycotina</taxon>
        <taxon>Eurotiomycetes</taxon>
        <taxon>Eurotiomycetidae</taxon>
        <taxon>Eurotiales</taxon>
        <taxon>Aspergillaceae</taxon>
        <taxon>Aspergillus</taxon>
        <taxon>Aspergillus subgen. Nidulantes</taxon>
    </lineage>
</organism>
<evidence type="ECO:0000313" key="8">
    <source>
        <dbReference type="Proteomes" id="UP000034291"/>
    </source>
</evidence>
<dbReference type="SUPFAM" id="SSF51905">
    <property type="entry name" value="FAD/NAD(P)-binding domain"/>
    <property type="match status" value="1"/>
</dbReference>
<keyword evidence="4" id="KW-0560">Oxidoreductase</keyword>
<keyword evidence="8" id="KW-1185">Reference proteome</keyword>
<keyword evidence="3" id="KW-0274">FAD</keyword>
<evidence type="ECO:0000256" key="1">
    <source>
        <dbReference type="ARBA" id="ARBA00007992"/>
    </source>
</evidence>
<feature type="transmembrane region" description="Helical" evidence="5">
    <location>
        <begin position="447"/>
        <end position="465"/>
    </location>
</feature>
<keyword evidence="5" id="KW-0812">Transmembrane</keyword>
<evidence type="ECO:0000256" key="5">
    <source>
        <dbReference type="SAM" id="Phobius"/>
    </source>
</evidence>
<evidence type="ECO:0000256" key="2">
    <source>
        <dbReference type="ARBA" id="ARBA00022630"/>
    </source>
</evidence>
<dbReference type="GO" id="GO:0004497">
    <property type="term" value="F:monooxygenase activity"/>
    <property type="evidence" value="ECO:0007669"/>
    <property type="project" value="InterPro"/>
</dbReference>
<protein>
    <recommendedName>
        <fullName evidence="6">FAD-binding domain-containing protein</fullName>
    </recommendedName>
</protein>
<dbReference type="OrthoDB" id="10029326at2759"/>